<feature type="non-terminal residue" evidence="1">
    <location>
        <position position="1"/>
    </location>
</feature>
<reference evidence="1" key="1">
    <citation type="submission" date="2017-12" db="EMBL/GenBank/DDBJ databases">
        <title>High-resolution comparative analysis of great ape genomes.</title>
        <authorList>
            <person name="Pollen A."/>
            <person name="Hastie A."/>
            <person name="Hormozdiari F."/>
            <person name="Dougherty M."/>
            <person name="Liu R."/>
            <person name="Chaisson M."/>
            <person name="Hoppe E."/>
            <person name="Hill C."/>
            <person name="Pang A."/>
            <person name="Hillier L."/>
            <person name="Baker C."/>
            <person name="Armstrong J."/>
            <person name="Shendure J."/>
            <person name="Paten B."/>
            <person name="Wilson R."/>
            <person name="Chao H."/>
            <person name="Schneider V."/>
            <person name="Ventura M."/>
            <person name="Kronenberg Z."/>
            <person name="Murali S."/>
            <person name="Gordon D."/>
            <person name="Cantsilieris S."/>
            <person name="Munson K."/>
            <person name="Nelson B."/>
            <person name="Raja A."/>
            <person name="Underwood J."/>
            <person name="Diekhans M."/>
            <person name="Fiddes I."/>
            <person name="Haussler D."/>
            <person name="Eichler E."/>
        </authorList>
    </citation>
    <scope>NUCLEOTIDE SEQUENCE [LARGE SCALE GENOMIC DNA]</scope>
    <source>
        <strain evidence="1">Susie</strain>
    </source>
</reference>
<name>A0A2J8TCY7_PONAB</name>
<sequence length="40" mass="4518">DTPAKAIATSLHEICSKVRLWLNGRTPKRWPAAPYRKGPM</sequence>
<comment type="caution">
    <text evidence="1">The sequence shown here is derived from an EMBL/GenBank/DDBJ whole genome shotgun (WGS) entry which is preliminary data.</text>
</comment>
<proteinExistence type="predicted"/>
<dbReference type="EMBL" id="NDHI03003508">
    <property type="protein sequence ID" value="PNJ30905.1"/>
    <property type="molecule type" value="Genomic_DNA"/>
</dbReference>
<gene>
    <name evidence="1" type="ORF">CR201_G0036059</name>
</gene>
<accession>A0A2J8TCY7</accession>
<protein>
    <submittedName>
        <fullName evidence="1">APBB2 isoform 10</fullName>
    </submittedName>
</protein>
<organism evidence="1">
    <name type="scientific">Pongo abelii</name>
    <name type="common">Sumatran orangutan</name>
    <name type="synonym">Pongo pygmaeus abelii</name>
    <dbReference type="NCBI Taxonomy" id="9601"/>
    <lineage>
        <taxon>Eukaryota</taxon>
        <taxon>Metazoa</taxon>
        <taxon>Chordata</taxon>
        <taxon>Craniata</taxon>
        <taxon>Vertebrata</taxon>
        <taxon>Euteleostomi</taxon>
        <taxon>Mammalia</taxon>
        <taxon>Eutheria</taxon>
        <taxon>Euarchontoglires</taxon>
        <taxon>Primates</taxon>
        <taxon>Haplorrhini</taxon>
        <taxon>Catarrhini</taxon>
        <taxon>Hominidae</taxon>
        <taxon>Pongo</taxon>
    </lineage>
</organism>
<dbReference type="AlphaFoldDB" id="A0A2J8TCY7"/>
<evidence type="ECO:0000313" key="1">
    <source>
        <dbReference type="EMBL" id="PNJ30905.1"/>
    </source>
</evidence>